<dbReference type="RefSeq" id="WP_354700634.1">
    <property type="nucleotide sequence ID" value="NZ_CP114014.1"/>
</dbReference>
<organism evidence="6">
    <name type="scientific">Paraconexibacter sp. AEG42_29</name>
    <dbReference type="NCBI Taxonomy" id="2997339"/>
    <lineage>
        <taxon>Bacteria</taxon>
        <taxon>Bacillati</taxon>
        <taxon>Actinomycetota</taxon>
        <taxon>Thermoleophilia</taxon>
        <taxon>Solirubrobacterales</taxon>
        <taxon>Paraconexibacteraceae</taxon>
        <taxon>Paraconexibacter</taxon>
    </lineage>
</organism>
<protein>
    <submittedName>
        <fullName evidence="6">Phytoene desaturase (Lycopene-forming)</fullName>
        <ecNumber evidence="6">1.3.99.31</ecNumber>
    </submittedName>
</protein>
<evidence type="ECO:0000256" key="3">
    <source>
        <dbReference type="ARBA" id="ARBA00023002"/>
    </source>
</evidence>
<dbReference type="EMBL" id="CP114014">
    <property type="protein sequence ID" value="XAY04088.1"/>
    <property type="molecule type" value="Genomic_DNA"/>
</dbReference>
<evidence type="ECO:0000259" key="5">
    <source>
        <dbReference type="Pfam" id="PF01593"/>
    </source>
</evidence>
<dbReference type="NCBIfam" id="TIGR02734">
    <property type="entry name" value="crtI_fam"/>
    <property type="match status" value="1"/>
</dbReference>
<dbReference type="AlphaFoldDB" id="A0AAU7ARU0"/>
<dbReference type="Gene3D" id="3.50.50.60">
    <property type="entry name" value="FAD/NAD(P)-binding domain"/>
    <property type="match status" value="2"/>
</dbReference>
<dbReference type="InterPro" id="IPR002937">
    <property type="entry name" value="Amino_oxidase"/>
</dbReference>
<evidence type="ECO:0000256" key="1">
    <source>
        <dbReference type="ARBA" id="ARBA00004829"/>
    </source>
</evidence>
<name>A0AAU7ARU0_9ACTN</name>
<dbReference type="EC" id="1.3.99.31" evidence="6"/>
<keyword evidence="2 4" id="KW-0125">Carotenoid biosynthesis</keyword>
<dbReference type="PANTHER" id="PTHR43734:SF1">
    <property type="entry name" value="PHYTOENE DESATURASE"/>
    <property type="match status" value="1"/>
</dbReference>
<gene>
    <name evidence="6" type="primary">crtI_1</name>
    <name evidence="6" type="ORF">DSM112329_00917</name>
</gene>
<dbReference type="KEGG" id="parq:DSM112329_00917"/>
<proteinExistence type="inferred from homology"/>
<evidence type="ECO:0000256" key="4">
    <source>
        <dbReference type="RuleBase" id="RU362075"/>
    </source>
</evidence>
<dbReference type="InterPro" id="IPR014105">
    <property type="entry name" value="Carotenoid/retinoid_OxRdtase"/>
</dbReference>
<comment type="similarity">
    <text evidence="4">Belongs to the carotenoid/retinoid oxidoreductase family.</text>
</comment>
<feature type="domain" description="Amine oxidase" evidence="5">
    <location>
        <begin position="11"/>
        <end position="472"/>
    </location>
</feature>
<dbReference type="GO" id="GO:0016117">
    <property type="term" value="P:carotenoid biosynthetic process"/>
    <property type="evidence" value="ECO:0007669"/>
    <property type="project" value="UniProtKB-KW"/>
</dbReference>
<keyword evidence="3 4" id="KW-0560">Oxidoreductase</keyword>
<accession>A0AAU7ARU0</accession>
<dbReference type="Pfam" id="PF01593">
    <property type="entry name" value="Amino_oxidase"/>
    <property type="match status" value="1"/>
</dbReference>
<reference evidence="6" key="1">
    <citation type="submission" date="2022-12" db="EMBL/GenBank/DDBJ databases">
        <title>Paraconexibacter alkalitolerans sp. nov. and Baekduia alba sp. nov., isolated from soil and emended description of the genera Paraconexibacter (Chun et al., 2020) and Baekduia (An et al., 2020).</title>
        <authorList>
            <person name="Vieira S."/>
            <person name="Huber K.J."/>
            <person name="Geppert A."/>
            <person name="Wolf J."/>
            <person name="Neumann-Schaal M."/>
            <person name="Muesken M."/>
            <person name="Overmann J."/>
        </authorList>
    </citation>
    <scope>NUCLEOTIDE SEQUENCE</scope>
    <source>
        <strain evidence="6">AEG42_29</strain>
    </source>
</reference>
<dbReference type="PANTHER" id="PTHR43734">
    <property type="entry name" value="PHYTOENE DESATURASE"/>
    <property type="match status" value="1"/>
</dbReference>
<comment type="pathway">
    <text evidence="1 4">Carotenoid biosynthesis.</text>
</comment>
<sequence length="486" mass="53093">MSRVVVIGAGLGGLGAALRLQGAGHDVTVLEQRATPGGRAAQLIDRGFTWDLGPSLVTMPWVLEETFAAGGLDFHREVTLRELDPFYRIFWAGEDRHLDFVRDREAMREQLAGFSAADAGRFDDYMAAMGRIYEDGILGAGRREFASLGQLAAFTPKMVRLGAALPLHLATSRFFKDPRLREAFSFHSLFIGGDPFRVPAIYGALVYLQFLDGVWYADGGVHSIVTAMAGALDVRCDSGVERIETHAGRVRAVWTHGGERHDADVVVANNDVLDIPRLLGHPAPRRPLRPTMSCFLLYLGTDRRFEKLLHHTLLVGDGYRDFIADVTRRGQLARTFSTYVHAPNRTEPGMADGHGDSLCFLLPVPNLRGRVDWAREGDTLRDRLVADLEQTFGLTGLDASIAVEHRMDPRDFAERYGAVDGNAFALEPTLHQSAALRPPNRDKRVAGLYRVGGGTHPGAGIPGVLLGAEVTAGLVAADTSRARARV</sequence>
<dbReference type="GO" id="GO:0016491">
    <property type="term" value="F:oxidoreductase activity"/>
    <property type="evidence" value="ECO:0007669"/>
    <property type="project" value="UniProtKB-KW"/>
</dbReference>
<dbReference type="SUPFAM" id="SSF51905">
    <property type="entry name" value="FAD/NAD(P)-binding domain"/>
    <property type="match status" value="1"/>
</dbReference>
<evidence type="ECO:0000313" key="6">
    <source>
        <dbReference type="EMBL" id="XAY04088.1"/>
    </source>
</evidence>
<dbReference type="InterPro" id="IPR036188">
    <property type="entry name" value="FAD/NAD-bd_sf"/>
</dbReference>
<evidence type="ECO:0000256" key="2">
    <source>
        <dbReference type="ARBA" id="ARBA00022746"/>
    </source>
</evidence>